<dbReference type="GO" id="GO:0016628">
    <property type="term" value="F:oxidoreductase activity, acting on the CH-CH group of donors, NAD or NADP as acceptor"/>
    <property type="evidence" value="ECO:0007669"/>
    <property type="project" value="InterPro"/>
</dbReference>
<evidence type="ECO:0000256" key="4">
    <source>
        <dbReference type="PIRNR" id="PIRNR000124"/>
    </source>
</evidence>
<protein>
    <recommendedName>
        <fullName evidence="5">UDP-glucose/GDP-mannose dehydrogenase C-terminal domain-containing protein</fullName>
    </recommendedName>
</protein>
<dbReference type="PIRSF" id="PIRSF000124">
    <property type="entry name" value="UDPglc_GDPman_dh"/>
    <property type="match status" value="1"/>
</dbReference>
<dbReference type="PIRSF" id="PIRSF500136">
    <property type="entry name" value="UDP_ManNAc_DH"/>
    <property type="match status" value="1"/>
</dbReference>
<dbReference type="SUPFAM" id="SSF48179">
    <property type="entry name" value="6-phosphogluconate dehydrogenase C-terminal domain-like"/>
    <property type="match status" value="1"/>
</dbReference>
<name>A0A074K096_9RHOB</name>
<dbReference type="Proteomes" id="UP000027471">
    <property type="component" value="Unassembled WGS sequence"/>
</dbReference>
<organism evidence="6 7">
    <name type="scientific">Thioclava indica</name>
    <dbReference type="NCBI Taxonomy" id="1353528"/>
    <lineage>
        <taxon>Bacteria</taxon>
        <taxon>Pseudomonadati</taxon>
        <taxon>Pseudomonadota</taxon>
        <taxon>Alphaproteobacteria</taxon>
        <taxon>Rhodobacterales</taxon>
        <taxon>Paracoccaceae</taxon>
        <taxon>Thioclava</taxon>
    </lineage>
</organism>
<dbReference type="Pfam" id="PF03721">
    <property type="entry name" value="UDPG_MGDP_dh_N"/>
    <property type="match status" value="1"/>
</dbReference>
<keyword evidence="7" id="KW-1185">Reference proteome</keyword>
<dbReference type="SUPFAM" id="SSF52413">
    <property type="entry name" value="UDP-glucose/GDP-mannose dehydrogenase C-terminal domain"/>
    <property type="match status" value="1"/>
</dbReference>
<dbReference type="InterPro" id="IPR014026">
    <property type="entry name" value="UDP-Glc/GDP-Man_DH_dimer"/>
</dbReference>
<dbReference type="Pfam" id="PF00984">
    <property type="entry name" value="UDPG_MGDP_dh"/>
    <property type="match status" value="1"/>
</dbReference>
<comment type="similarity">
    <text evidence="1 4">Belongs to the UDP-glucose/GDP-mannose dehydrogenase family.</text>
</comment>
<dbReference type="InterPro" id="IPR008927">
    <property type="entry name" value="6-PGluconate_DH-like_C_sf"/>
</dbReference>
<dbReference type="EMBL" id="AUNB01000010">
    <property type="protein sequence ID" value="KEO61183.1"/>
    <property type="molecule type" value="Genomic_DNA"/>
</dbReference>
<evidence type="ECO:0000256" key="2">
    <source>
        <dbReference type="ARBA" id="ARBA00023002"/>
    </source>
</evidence>
<dbReference type="InterPro" id="IPR017476">
    <property type="entry name" value="UDP-Glc/GDP-Man"/>
</dbReference>
<dbReference type="PANTHER" id="PTHR43491">
    <property type="entry name" value="UDP-N-ACETYL-D-MANNOSAMINE DEHYDROGENASE"/>
    <property type="match status" value="1"/>
</dbReference>
<evidence type="ECO:0000259" key="5">
    <source>
        <dbReference type="SMART" id="SM00984"/>
    </source>
</evidence>
<dbReference type="STRING" id="1353528.DT23_10645"/>
<dbReference type="AlphaFoldDB" id="A0A074K096"/>
<dbReference type="InterPro" id="IPR036291">
    <property type="entry name" value="NAD(P)-bd_dom_sf"/>
</dbReference>
<dbReference type="InterPro" id="IPR028359">
    <property type="entry name" value="UDP_ManNAc/GlcNAc_DH"/>
</dbReference>
<dbReference type="NCBIfam" id="TIGR03026">
    <property type="entry name" value="NDP-sugDHase"/>
    <property type="match status" value="1"/>
</dbReference>
<dbReference type="SUPFAM" id="SSF51735">
    <property type="entry name" value="NAD(P)-binding Rossmann-fold domains"/>
    <property type="match status" value="1"/>
</dbReference>
<dbReference type="GO" id="GO:0051287">
    <property type="term" value="F:NAD binding"/>
    <property type="evidence" value="ECO:0007669"/>
    <property type="project" value="InterPro"/>
</dbReference>
<dbReference type="InterPro" id="IPR014027">
    <property type="entry name" value="UDP-Glc/GDP-Man_DH_C"/>
</dbReference>
<comment type="caution">
    <text evidence="6">The sequence shown here is derived from an EMBL/GenBank/DDBJ whole genome shotgun (WGS) entry which is preliminary data.</text>
</comment>
<evidence type="ECO:0000256" key="3">
    <source>
        <dbReference type="ARBA" id="ARBA00023027"/>
    </source>
</evidence>
<dbReference type="SMART" id="SM00984">
    <property type="entry name" value="UDPG_MGDP_dh_C"/>
    <property type="match status" value="1"/>
</dbReference>
<evidence type="ECO:0000313" key="6">
    <source>
        <dbReference type="EMBL" id="KEO61183.1"/>
    </source>
</evidence>
<evidence type="ECO:0000313" key="7">
    <source>
        <dbReference type="Proteomes" id="UP000027471"/>
    </source>
</evidence>
<dbReference type="eggNOG" id="COG0677">
    <property type="taxonomic scope" value="Bacteria"/>
</dbReference>
<proteinExistence type="inferred from homology"/>
<dbReference type="InterPro" id="IPR036220">
    <property type="entry name" value="UDP-Glc/GDP-Man_DH_C_sf"/>
</dbReference>
<dbReference type="RefSeq" id="WP_420804675.1">
    <property type="nucleotide sequence ID" value="NZ_AUNB01000010.1"/>
</dbReference>
<feature type="domain" description="UDP-glucose/GDP-mannose dehydrogenase C-terminal" evidence="5">
    <location>
        <begin position="323"/>
        <end position="422"/>
    </location>
</feature>
<gene>
    <name evidence="6" type="ORF">DT23_10645</name>
</gene>
<keyword evidence="2" id="KW-0560">Oxidoreductase</keyword>
<dbReference type="Gene3D" id="3.40.50.720">
    <property type="entry name" value="NAD(P)-binding Rossmann-like Domain"/>
    <property type="match status" value="2"/>
</dbReference>
<evidence type="ECO:0000256" key="1">
    <source>
        <dbReference type="ARBA" id="ARBA00006601"/>
    </source>
</evidence>
<dbReference type="PANTHER" id="PTHR43491:SF2">
    <property type="entry name" value="UDP-N-ACETYL-D-MANNOSAMINE DEHYDROGENASE"/>
    <property type="match status" value="1"/>
</dbReference>
<reference evidence="6 7" key="1">
    <citation type="journal article" date="2015" name="Antonie Van Leeuwenhoek">
        <title>Thioclava indica sp. nov., isolated from surface seawater of the Indian Ocean.</title>
        <authorList>
            <person name="Liu Y."/>
            <person name="Lai Q."/>
            <person name="Du J."/>
            <person name="Xu H."/>
            <person name="Jiang L."/>
            <person name="Shao Z."/>
        </authorList>
    </citation>
    <scope>NUCLEOTIDE SEQUENCE [LARGE SCALE GENOMIC DNA]</scope>
    <source>
        <strain evidence="6 7">DT23-4</strain>
    </source>
</reference>
<sequence length="429" mass="47351">MMSLQEPNTQLSQAHVAIIGLGYVGLPLAVEFGKQYDTIGFDVSAERIGELRSGHDRTGEIDDLSRSVQLTYSSELDDIRPCNVYIVAVPTPIDDNHKPDLTPLISASRTIGQVISSGDIVIFESTVYPGATEDDCIPVIEEISGLRYNSDFYAGYSPERINPGDKARPITKIIKVTSGSTPEIAEFVDRLYASVIPAGTFKASSIRVAEAAKVIENTQRDVNIALINELSMVFERLGIDTTEVIDAASTKWNFMRLQPGLVGGHCIGVDPYYLLHRAEKAGHLPDIIRTSREINDGMPRVVARRLVQGMIQRDLSMRNARIMILGATFKENCPDIRNTQVFNLVTALEEWGFQISIDDPHADADEMAHEYGISLTTPEQGQYDAVILAVAHDEYVRQGAEPLRKLLKPGGVLFDMKSVFDRSASDLRL</sequence>
<accession>A0A074K096</accession>
<dbReference type="GO" id="GO:0000271">
    <property type="term" value="P:polysaccharide biosynthetic process"/>
    <property type="evidence" value="ECO:0007669"/>
    <property type="project" value="InterPro"/>
</dbReference>
<dbReference type="InterPro" id="IPR001732">
    <property type="entry name" value="UDP-Glc/GDP-Man_DH_N"/>
</dbReference>
<dbReference type="Pfam" id="PF03720">
    <property type="entry name" value="UDPG_MGDP_dh_C"/>
    <property type="match status" value="1"/>
</dbReference>
<dbReference type="GO" id="GO:0016616">
    <property type="term" value="F:oxidoreductase activity, acting on the CH-OH group of donors, NAD or NADP as acceptor"/>
    <property type="evidence" value="ECO:0007669"/>
    <property type="project" value="InterPro"/>
</dbReference>
<keyword evidence="3" id="KW-0520">NAD</keyword>